<evidence type="ECO:0000313" key="2">
    <source>
        <dbReference type="EMBL" id="KAJ0395022.1"/>
    </source>
</evidence>
<feature type="compositionally biased region" description="Basic residues" evidence="1">
    <location>
        <begin position="326"/>
        <end position="341"/>
    </location>
</feature>
<comment type="caution">
    <text evidence="2">The sequence shown here is derived from an EMBL/GenBank/DDBJ whole genome shotgun (WGS) entry which is preliminary data.</text>
</comment>
<evidence type="ECO:0000313" key="3">
    <source>
        <dbReference type="Proteomes" id="UP001209570"/>
    </source>
</evidence>
<feature type="compositionally biased region" description="Basic and acidic residues" evidence="1">
    <location>
        <begin position="76"/>
        <end position="94"/>
    </location>
</feature>
<feature type="compositionally biased region" description="Acidic residues" evidence="1">
    <location>
        <begin position="128"/>
        <end position="138"/>
    </location>
</feature>
<feature type="compositionally biased region" description="Low complexity" evidence="1">
    <location>
        <begin position="352"/>
        <end position="364"/>
    </location>
</feature>
<protein>
    <submittedName>
        <fullName evidence="2">Uncharacterized protein</fullName>
    </submittedName>
</protein>
<evidence type="ECO:0000256" key="1">
    <source>
        <dbReference type="SAM" id="MobiDB-lite"/>
    </source>
</evidence>
<dbReference type="EMBL" id="JAKCXM010000368">
    <property type="protein sequence ID" value="KAJ0395022.1"/>
    <property type="molecule type" value="Genomic_DNA"/>
</dbReference>
<gene>
    <name evidence="2" type="ORF">P43SY_003235</name>
</gene>
<name>A0AAD5Q3I1_PYTIN</name>
<keyword evidence="3" id="KW-1185">Reference proteome</keyword>
<feature type="compositionally biased region" description="Basic and acidic residues" evidence="1">
    <location>
        <begin position="103"/>
        <end position="112"/>
    </location>
</feature>
<feature type="region of interest" description="Disordered" evidence="1">
    <location>
        <begin position="36"/>
        <end position="279"/>
    </location>
</feature>
<proteinExistence type="predicted"/>
<feature type="region of interest" description="Disordered" evidence="1">
    <location>
        <begin position="1"/>
        <end position="24"/>
    </location>
</feature>
<dbReference type="Proteomes" id="UP001209570">
    <property type="component" value="Unassembled WGS sequence"/>
</dbReference>
<feature type="compositionally biased region" description="Basic residues" evidence="1">
    <location>
        <begin position="225"/>
        <end position="235"/>
    </location>
</feature>
<organism evidence="2 3">
    <name type="scientific">Pythium insidiosum</name>
    <name type="common">Pythiosis disease agent</name>
    <dbReference type="NCBI Taxonomy" id="114742"/>
    <lineage>
        <taxon>Eukaryota</taxon>
        <taxon>Sar</taxon>
        <taxon>Stramenopiles</taxon>
        <taxon>Oomycota</taxon>
        <taxon>Peronosporomycetes</taxon>
        <taxon>Pythiales</taxon>
        <taxon>Pythiaceae</taxon>
        <taxon>Pythium</taxon>
    </lineage>
</organism>
<feature type="compositionally biased region" description="Basic residues" evidence="1">
    <location>
        <begin position="256"/>
        <end position="265"/>
    </location>
</feature>
<sequence>MVGKGKPAKKPERHENNHAALGGTLEDYFNSQKAYQSGQLKEMSKAMTKHLLTGSGSSNAMIMEKEDSGESEAAAAEEKARQSTDAESKGAKDDSEGEGEGEGEAKAGGGHDDSDDDDEHDGDKGAPYEDDYESDASGEGDGVAGLTLSDYLHAQSDGVVEQRSKEAPVSYKSKVGKSHHATSGKAPPPALVSGMSLDYYLGASSSAMTQDEAPGKPTQSGRPSPTRRPKPKAKKAPLSTTLPTAQEAAEDTPFQRRVKKKHKQRRQQELHQSQLLGGATAKSILLGESASTGALQVVSRTLAPAKDREGRHAKATTAESLPKLSAHSHHHHPHHHAHHSRHDAEDDGADQGAVAGNGTAATADAADEKLPPLATTAASAGAK</sequence>
<accession>A0AAD5Q3I1</accession>
<dbReference type="AlphaFoldDB" id="A0AAD5Q3I1"/>
<reference evidence="2" key="1">
    <citation type="submission" date="2021-12" db="EMBL/GenBank/DDBJ databases">
        <title>Prjna785345.</title>
        <authorList>
            <person name="Rujirawat T."/>
            <person name="Krajaejun T."/>
        </authorList>
    </citation>
    <scope>NUCLEOTIDE SEQUENCE</scope>
    <source>
        <strain evidence="2">Pi057C3</strain>
    </source>
</reference>
<feature type="region of interest" description="Disordered" evidence="1">
    <location>
        <begin position="302"/>
        <end position="383"/>
    </location>
</feature>